<evidence type="ECO:0000259" key="4">
    <source>
        <dbReference type="Pfam" id="PF07686"/>
    </source>
</evidence>
<dbReference type="AlphaFoldDB" id="A0A6I8NG64"/>
<dbReference type="InParanoid" id="A0A6I8NG64"/>
<name>A0A6I8NG64_ORNAN</name>
<feature type="domain" description="Immunoglobulin V-set" evidence="4">
    <location>
        <begin position="28"/>
        <end position="115"/>
    </location>
</feature>
<proteinExistence type="predicted"/>
<keyword evidence="6" id="KW-1185">Reference proteome</keyword>
<dbReference type="FunCoup" id="A0A6I8NG64">
    <property type="interactions" value="138"/>
</dbReference>
<sequence>QGLIWSPCSVFCFPSLSSVGPADAGVTQTPRYLLVRTGTKVILRCAQNMAHDAMYWYRQDPGQGLRLIRFSSVKGSTEEGDIPQGYLVSREEKEFFPLTLGSANTNQSSLYFCASSVTTALQCPLRPVHEPPPSGGRKQEARRGLKGHRPGSDSDFLDKGRTTWSLEPAGGQCRAKTQSNLTYCSSNYK</sequence>
<keyword evidence="2" id="KW-0391">Immunity</keyword>
<dbReference type="InterPro" id="IPR036179">
    <property type="entry name" value="Ig-like_dom_sf"/>
</dbReference>
<dbReference type="GO" id="GO:0007166">
    <property type="term" value="P:cell surface receptor signaling pathway"/>
    <property type="evidence" value="ECO:0000318"/>
    <property type="project" value="GO_Central"/>
</dbReference>
<dbReference type="GeneTree" id="ENSGT00940000163595"/>
<evidence type="ECO:0000313" key="6">
    <source>
        <dbReference type="Proteomes" id="UP000002279"/>
    </source>
</evidence>
<dbReference type="Ensembl" id="ENSOANT00000070475.1">
    <property type="protein sequence ID" value="ENSOANP00000040218.1"/>
    <property type="gene ID" value="ENSOANG00000036696.1"/>
</dbReference>
<dbReference type="InterPro" id="IPR050413">
    <property type="entry name" value="TCR_beta_variable"/>
</dbReference>
<dbReference type="PANTHER" id="PTHR23268:SF110">
    <property type="entry name" value="T CELL RECEPTOR BETA VARIABLE 27"/>
    <property type="match status" value="1"/>
</dbReference>
<dbReference type="PANTHER" id="PTHR23268">
    <property type="entry name" value="T-CELL RECEPTOR BETA CHAIN"/>
    <property type="match status" value="1"/>
</dbReference>
<reference evidence="5 6" key="1">
    <citation type="journal article" date="2008" name="Nature">
        <title>Genome analysis of the platypus reveals unique signatures of evolution.</title>
        <authorList>
            <person name="Warren W.C."/>
            <person name="Hillier L.W."/>
            <person name="Marshall Graves J.A."/>
            <person name="Birney E."/>
            <person name="Ponting C.P."/>
            <person name="Grutzner F."/>
            <person name="Belov K."/>
            <person name="Miller W."/>
            <person name="Clarke L."/>
            <person name="Chinwalla A.T."/>
            <person name="Yang S.P."/>
            <person name="Heger A."/>
            <person name="Locke D.P."/>
            <person name="Miethke P."/>
            <person name="Waters P.D."/>
            <person name="Veyrunes F."/>
            <person name="Fulton L."/>
            <person name="Fulton B."/>
            <person name="Graves T."/>
            <person name="Wallis J."/>
            <person name="Puente X.S."/>
            <person name="Lopez-Otin C."/>
            <person name="Ordonez G.R."/>
            <person name="Eichler E.E."/>
            <person name="Chen L."/>
            <person name="Cheng Z."/>
            <person name="Deakin J.E."/>
            <person name="Alsop A."/>
            <person name="Thompson K."/>
            <person name="Kirby P."/>
            <person name="Papenfuss A.T."/>
            <person name="Wakefield M.J."/>
            <person name="Olender T."/>
            <person name="Lancet D."/>
            <person name="Huttley G.A."/>
            <person name="Smit A.F."/>
            <person name="Pask A."/>
            <person name="Temple-Smith P."/>
            <person name="Batzer M.A."/>
            <person name="Walker J.A."/>
            <person name="Konkel M.K."/>
            <person name="Harris R.S."/>
            <person name="Whittington C.M."/>
            <person name="Wong E.S."/>
            <person name="Gemmell N.J."/>
            <person name="Buschiazzo E."/>
            <person name="Vargas Jentzsch I.M."/>
            <person name="Merkel A."/>
            <person name="Schmitz J."/>
            <person name="Zemann A."/>
            <person name="Churakov G."/>
            <person name="Kriegs J.O."/>
            <person name="Brosius J."/>
            <person name="Murchison E.P."/>
            <person name="Sachidanandam R."/>
            <person name="Smith C."/>
            <person name="Hannon G.J."/>
            <person name="Tsend-Ayush E."/>
            <person name="McMillan D."/>
            <person name="Attenborough R."/>
            <person name="Rens W."/>
            <person name="Ferguson-Smith M."/>
            <person name="Lefevre C.M."/>
            <person name="Sharp J.A."/>
            <person name="Nicholas K.R."/>
            <person name="Ray D.A."/>
            <person name="Kube M."/>
            <person name="Reinhardt R."/>
            <person name="Pringle T.H."/>
            <person name="Taylor J."/>
            <person name="Jones R.C."/>
            <person name="Nixon B."/>
            <person name="Dacheux J.L."/>
            <person name="Niwa H."/>
            <person name="Sekita Y."/>
            <person name="Huang X."/>
            <person name="Stark A."/>
            <person name="Kheradpour P."/>
            <person name="Kellis M."/>
            <person name="Flicek P."/>
            <person name="Chen Y."/>
            <person name="Webber C."/>
            <person name="Hardison R."/>
            <person name="Nelson J."/>
            <person name="Hallsworth-Pepin K."/>
            <person name="Delehaunty K."/>
            <person name="Markovic C."/>
            <person name="Minx P."/>
            <person name="Feng Y."/>
            <person name="Kremitzki C."/>
            <person name="Mitreva M."/>
            <person name="Glasscock J."/>
            <person name="Wylie T."/>
            <person name="Wohldmann P."/>
            <person name="Thiru P."/>
            <person name="Nhan M.N."/>
            <person name="Pohl C.S."/>
            <person name="Smith S.M."/>
            <person name="Hou S."/>
            <person name="Nefedov M."/>
            <person name="de Jong P.J."/>
            <person name="Renfree M.B."/>
            <person name="Mardis E.R."/>
            <person name="Wilson R.K."/>
        </authorList>
    </citation>
    <scope>NUCLEOTIDE SEQUENCE [LARGE SCALE GENOMIC DNA]</scope>
    <source>
        <strain evidence="5 6">Glennie</strain>
    </source>
</reference>
<evidence type="ECO:0000256" key="2">
    <source>
        <dbReference type="ARBA" id="ARBA00022859"/>
    </source>
</evidence>
<organism evidence="5 6">
    <name type="scientific">Ornithorhynchus anatinus</name>
    <name type="common">Duckbill platypus</name>
    <dbReference type="NCBI Taxonomy" id="9258"/>
    <lineage>
        <taxon>Eukaryota</taxon>
        <taxon>Metazoa</taxon>
        <taxon>Chordata</taxon>
        <taxon>Craniata</taxon>
        <taxon>Vertebrata</taxon>
        <taxon>Euteleostomi</taxon>
        <taxon>Mammalia</taxon>
        <taxon>Monotremata</taxon>
        <taxon>Ornithorhynchidae</taxon>
        <taxon>Ornithorhynchus</taxon>
    </lineage>
</organism>
<dbReference type="Gene3D" id="2.60.40.10">
    <property type="entry name" value="Immunoglobulins"/>
    <property type="match status" value="1"/>
</dbReference>
<reference evidence="5" key="2">
    <citation type="submission" date="2025-08" db="UniProtKB">
        <authorList>
            <consortium name="Ensembl"/>
        </authorList>
    </citation>
    <scope>IDENTIFICATION</scope>
    <source>
        <strain evidence="5">Glennie</strain>
    </source>
</reference>
<evidence type="ECO:0000256" key="3">
    <source>
        <dbReference type="SAM" id="MobiDB-lite"/>
    </source>
</evidence>
<feature type="compositionally biased region" description="Basic and acidic residues" evidence="3">
    <location>
        <begin position="150"/>
        <end position="161"/>
    </location>
</feature>
<dbReference type="Pfam" id="PF07686">
    <property type="entry name" value="V-set"/>
    <property type="match status" value="1"/>
</dbReference>
<dbReference type="GO" id="GO:0002376">
    <property type="term" value="P:immune system process"/>
    <property type="evidence" value="ECO:0007669"/>
    <property type="project" value="UniProtKB-KW"/>
</dbReference>
<evidence type="ECO:0000256" key="1">
    <source>
        <dbReference type="ARBA" id="ARBA00022729"/>
    </source>
</evidence>
<dbReference type="Bgee" id="ENSOANG00000036696">
    <property type="expression patterns" value="Expressed in testis and 2 other cell types or tissues"/>
</dbReference>
<dbReference type="GO" id="GO:0005886">
    <property type="term" value="C:plasma membrane"/>
    <property type="evidence" value="ECO:0000318"/>
    <property type="project" value="GO_Central"/>
</dbReference>
<dbReference type="Proteomes" id="UP000002279">
    <property type="component" value="Chromosome 2"/>
</dbReference>
<accession>A0A6I8NG64</accession>
<reference evidence="5" key="3">
    <citation type="submission" date="2025-09" db="UniProtKB">
        <authorList>
            <consortium name="Ensembl"/>
        </authorList>
    </citation>
    <scope>IDENTIFICATION</scope>
    <source>
        <strain evidence="5">Glennie</strain>
    </source>
</reference>
<keyword evidence="1" id="KW-0732">Signal</keyword>
<evidence type="ECO:0000313" key="5">
    <source>
        <dbReference type="Ensembl" id="ENSOANP00000040218.1"/>
    </source>
</evidence>
<dbReference type="SUPFAM" id="SSF48726">
    <property type="entry name" value="Immunoglobulin"/>
    <property type="match status" value="1"/>
</dbReference>
<feature type="region of interest" description="Disordered" evidence="3">
    <location>
        <begin position="125"/>
        <end position="161"/>
    </location>
</feature>
<dbReference type="InterPro" id="IPR013783">
    <property type="entry name" value="Ig-like_fold"/>
</dbReference>
<dbReference type="InterPro" id="IPR013106">
    <property type="entry name" value="Ig_V-set"/>
</dbReference>
<protein>
    <recommendedName>
        <fullName evidence="4">Immunoglobulin V-set domain-containing protein</fullName>
    </recommendedName>
</protein>